<evidence type="ECO:0000313" key="1">
    <source>
        <dbReference type="EMBL" id="AYB47746.1"/>
    </source>
</evidence>
<dbReference type="SUPFAM" id="SSF52540">
    <property type="entry name" value="P-loop containing nucleoside triphosphate hydrolases"/>
    <property type="match status" value="1"/>
</dbReference>
<organism evidence="1 2">
    <name type="scientific">Paenibacillus lautus</name>
    <name type="common">Bacillus lautus</name>
    <dbReference type="NCBI Taxonomy" id="1401"/>
    <lineage>
        <taxon>Bacteria</taxon>
        <taxon>Bacillati</taxon>
        <taxon>Bacillota</taxon>
        <taxon>Bacilli</taxon>
        <taxon>Bacillales</taxon>
        <taxon>Paenibacillaceae</taxon>
        <taxon>Paenibacillus</taxon>
    </lineage>
</organism>
<dbReference type="EMBL" id="CP032412">
    <property type="protein sequence ID" value="AYB47746.1"/>
    <property type="molecule type" value="Genomic_DNA"/>
</dbReference>
<evidence type="ECO:0000313" key="2">
    <source>
        <dbReference type="Proteomes" id="UP000266552"/>
    </source>
</evidence>
<name>A0A385TVA8_PAELA</name>
<reference evidence="1 2" key="1">
    <citation type="submission" date="2018-09" db="EMBL/GenBank/DDBJ databases">
        <title>Genome Sequence of Paenibacillus lautus Strain E7593-69, Azo Dye-Degrading Bacteria, Isolated from Commercial Tattoo Inks.</title>
        <authorList>
            <person name="Nho S.W."/>
            <person name="Kim S.-J."/>
            <person name="Kweon O."/>
            <person name="Cerniglia C.E."/>
        </authorList>
    </citation>
    <scope>NUCLEOTIDE SEQUENCE [LARGE SCALE GENOMIC DNA]</scope>
    <source>
        <strain evidence="1 2">E7593-69</strain>
    </source>
</reference>
<dbReference type="InterPro" id="IPR027417">
    <property type="entry name" value="P-loop_NTPase"/>
</dbReference>
<proteinExistence type="predicted"/>
<dbReference type="GO" id="GO:0005524">
    <property type="term" value="F:ATP binding"/>
    <property type="evidence" value="ECO:0007669"/>
    <property type="project" value="UniProtKB-KW"/>
</dbReference>
<dbReference type="Gene3D" id="3.40.50.300">
    <property type="entry name" value="P-loop containing nucleotide triphosphate hydrolases"/>
    <property type="match status" value="1"/>
</dbReference>
<keyword evidence="1" id="KW-0547">Nucleotide-binding</keyword>
<keyword evidence="2" id="KW-1185">Reference proteome</keyword>
<dbReference type="Pfam" id="PF13671">
    <property type="entry name" value="AAA_33"/>
    <property type="match status" value="1"/>
</dbReference>
<dbReference type="KEGG" id="plw:D5F53_07515"/>
<dbReference type="Proteomes" id="UP000266552">
    <property type="component" value="Chromosome"/>
</dbReference>
<sequence>MKGEHQLHTDFEIDDYINQADAAAPLVVMTCGVAGSGKTTLAQRLEKRGFVRLSIDEEIWATHGRYGIDYPMEMYEQLKVEAELKLRHELVNLLNKKRNVVVDFSFWQRKRRNEYKKLIEDEGGVWKLIYLKVHPDALRERLRIRSQRFDANAAFTITEEILSSFLEGFEIPCGEGEIIIETKE</sequence>
<gene>
    <name evidence="1" type="ORF">D5F53_07515</name>
</gene>
<accession>A0A385TVA8</accession>
<protein>
    <submittedName>
        <fullName evidence="1">ATP-binding protein</fullName>
    </submittedName>
</protein>
<keyword evidence="1" id="KW-0067">ATP-binding</keyword>
<dbReference type="AlphaFoldDB" id="A0A385TVA8"/>